<dbReference type="SUPFAM" id="SSF49777">
    <property type="entry name" value="PEBP-like"/>
    <property type="match status" value="1"/>
</dbReference>
<organism evidence="1 2">
    <name type="scientific">Arachis duranensis</name>
    <name type="common">Wild peanut</name>
    <dbReference type="NCBI Taxonomy" id="130453"/>
    <lineage>
        <taxon>Eukaryota</taxon>
        <taxon>Viridiplantae</taxon>
        <taxon>Streptophyta</taxon>
        <taxon>Embryophyta</taxon>
        <taxon>Tracheophyta</taxon>
        <taxon>Spermatophyta</taxon>
        <taxon>Magnoliopsida</taxon>
        <taxon>eudicotyledons</taxon>
        <taxon>Gunneridae</taxon>
        <taxon>Pentapetalae</taxon>
        <taxon>rosids</taxon>
        <taxon>fabids</taxon>
        <taxon>Fabales</taxon>
        <taxon>Fabaceae</taxon>
        <taxon>Papilionoideae</taxon>
        <taxon>50 kb inversion clade</taxon>
        <taxon>dalbergioids sensu lato</taxon>
        <taxon>Dalbergieae</taxon>
        <taxon>Pterocarpus clade</taxon>
        <taxon>Arachis</taxon>
    </lineage>
</organism>
<sequence>MSSEEFKLVSPAIKEINKEGIGKLPRYCTQEGLGSKFDISPPLEWQNVPPKTKSLALLVQDLDAVDPVGRKVQPAHWIVVNIPTAVNRLPEGFSGKKEEVVGMENDEYGVIEEGINDWKVNVWRGPKMPNYGDNFEFRLYALDFDHPFDNQVNFIFLYEFNFDKKKCGRRIYYYFRVTKKFLNSNTHHGDDQVYSLVISLFLVISFLLETKLK</sequence>
<dbReference type="CDD" id="cd00865">
    <property type="entry name" value="PEBP_bact_arch"/>
    <property type="match status" value="1"/>
</dbReference>
<dbReference type="PANTHER" id="PTHR30289">
    <property type="entry name" value="UNCHARACTERIZED PROTEIN YBCL-RELATED"/>
    <property type="match status" value="1"/>
</dbReference>
<dbReference type="Proteomes" id="UP000515211">
    <property type="component" value="Chromosome 2"/>
</dbReference>
<proteinExistence type="predicted"/>
<name>A0A9C6TBR8_ARADU</name>
<dbReference type="AlphaFoldDB" id="A0A9C6TBR8"/>
<keyword evidence="1" id="KW-1185">Reference proteome</keyword>
<evidence type="ECO:0000313" key="2">
    <source>
        <dbReference type="RefSeq" id="XP_052113640.1"/>
    </source>
</evidence>
<dbReference type="Gene3D" id="3.90.280.10">
    <property type="entry name" value="PEBP-like"/>
    <property type="match status" value="1"/>
</dbReference>
<dbReference type="NCBIfam" id="TIGR00481">
    <property type="entry name" value="YbhB/YbcL family Raf kinase inhibitor-like protein"/>
    <property type="match status" value="1"/>
</dbReference>
<gene>
    <name evidence="2" type="primary">LOC107475332</name>
</gene>
<evidence type="ECO:0000313" key="1">
    <source>
        <dbReference type="Proteomes" id="UP000515211"/>
    </source>
</evidence>
<dbReference type="GeneID" id="107475332"/>
<dbReference type="InterPro" id="IPR008914">
    <property type="entry name" value="PEBP"/>
</dbReference>
<reference evidence="2" key="2">
    <citation type="submission" date="2025-08" db="UniProtKB">
        <authorList>
            <consortium name="RefSeq"/>
        </authorList>
    </citation>
    <scope>IDENTIFICATION</scope>
    <source>
        <tissue evidence="2">Whole plant</tissue>
    </source>
</reference>
<reference evidence="1" key="1">
    <citation type="journal article" date="2016" name="Nat. Genet.">
        <title>The genome sequences of Arachis duranensis and Arachis ipaensis, the diploid ancestors of cultivated peanut.</title>
        <authorList>
            <person name="Bertioli D.J."/>
            <person name="Cannon S.B."/>
            <person name="Froenicke L."/>
            <person name="Huang G."/>
            <person name="Farmer A.D."/>
            <person name="Cannon E.K."/>
            <person name="Liu X."/>
            <person name="Gao D."/>
            <person name="Clevenger J."/>
            <person name="Dash S."/>
            <person name="Ren L."/>
            <person name="Moretzsohn M.C."/>
            <person name="Shirasawa K."/>
            <person name="Huang W."/>
            <person name="Vidigal B."/>
            <person name="Abernathy B."/>
            <person name="Chu Y."/>
            <person name="Niederhuth C.E."/>
            <person name="Umale P."/>
            <person name="Araujo A.C."/>
            <person name="Kozik A."/>
            <person name="Kim K.D."/>
            <person name="Burow M.D."/>
            <person name="Varshney R.K."/>
            <person name="Wang X."/>
            <person name="Zhang X."/>
            <person name="Barkley N."/>
            <person name="Guimaraes P.M."/>
            <person name="Isobe S."/>
            <person name="Guo B."/>
            <person name="Liao B."/>
            <person name="Stalker H.T."/>
            <person name="Schmitz R.J."/>
            <person name="Scheffler B.E."/>
            <person name="Leal-Bertioli S.C."/>
            <person name="Xun X."/>
            <person name="Jackson S.A."/>
            <person name="Michelmore R."/>
            <person name="Ozias-Akins P."/>
        </authorList>
    </citation>
    <scope>NUCLEOTIDE SEQUENCE [LARGE SCALE GENOMIC DNA]</scope>
    <source>
        <strain evidence="1">cv. V14167</strain>
    </source>
</reference>
<dbReference type="Pfam" id="PF01161">
    <property type="entry name" value="PBP"/>
    <property type="match status" value="1"/>
</dbReference>
<dbReference type="RefSeq" id="XP_052113640.1">
    <property type="nucleotide sequence ID" value="XM_052257680.1"/>
</dbReference>
<dbReference type="PANTHER" id="PTHR30289:SF1">
    <property type="entry name" value="PEBP (PHOSPHATIDYLETHANOLAMINE-BINDING PROTEIN) FAMILY PROTEIN"/>
    <property type="match status" value="1"/>
</dbReference>
<accession>A0A9C6TBR8</accession>
<protein>
    <submittedName>
        <fullName evidence="2">Uncharacterized protein LOC107475332 isoform X1</fullName>
    </submittedName>
</protein>
<dbReference type="InterPro" id="IPR005247">
    <property type="entry name" value="YbhB_YbcL/LppC-like"/>
</dbReference>
<dbReference type="InterPro" id="IPR036610">
    <property type="entry name" value="PEBP-like_sf"/>
</dbReference>